<reference evidence="3" key="2">
    <citation type="submission" date="2020-09" db="EMBL/GenBank/DDBJ databases">
        <authorList>
            <person name="Sun Q."/>
            <person name="Zhou Y."/>
        </authorList>
    </citation>
    <scope>NUCLEOTIDE SEQUENCE</scope>
    <source>
        <strain evidence="3">CGMCC 4.7368</strain>
    </source>
</reference>
<reference evidence="3" key="1">
    <citation type="journal article" date="2014" name="Int. J. Syst. Evol. Microbiol.">
        <title>Complete genome sequence of Corynebacterium casei LMG S-19264T (=DSM 44701T), isolated from a smear-ripened cheese.</title>
        <authorList>
            <consortium name="US DOE Joint Genome Institute (JGI-PGF)"/>
            <person name="Walter F."/>
            <person name="Albersmeier A."/>
            <person name="Kalinowski J."/>
            <person name="Ruckert C."/>
        </authorList>
    </citation>
    <scope>NUCLEOTIDE SEQUENCE</scope>
    <source>
        <strain evidence="3">CGMCC 4.7368</strain>
    </source>
</reference>
<evidence type="ECO:0000313" key="4">
    <source>
        <dbReference type="Proteomes" id="UP000646523"/>
    </source>
</evidence>
<protein>
    <submittedName>
        <fullName evidence="3">Enoyl-CoA hydratase</fullName>
    </submittedName>
</protein>
<dbReference type="PANTHER" id="PTHR11941:SF54">
    <property type="entry name" value="ENOYL-COA HYDRATASE, MITOCHONDRIAL"/>
    <property type="match status" value="1"/>
</dbReference>
<comment type="similarity">
    <text evidence="1 2">Belongs to the enoyl-CoA hydratase/isomerase family.</text>
</comment>
<dbReference type="PROSITE" id="PS00166">
    <property type="entry name" value="ENOYL_COA_HYDRATASE"/>
    <property type="match status" value="1"/>
</dbReference>
<dbReference type="GO" id="GO:0006635">
    <property type="term" value="P:fatty acid beta-oxidation"/>
    <property type="evidence" value="ECO:0007669"/>
    <property type="project" value="TreeGrafter"/>
</dbReference>
<dbReference type="SUPFAM" id="SSF52096">
    <property type="entry name" value="ClpP/crotonase"/>
    <property type="match status" value="1"/>
</dbReference>
<dbReference type="Pfam" id="PF00378">
    <property type="entry name" value="ECH_1"/>
    <property type="match status" value="1"/>
</dbReference>
<accession>A0A917YTI3</accession>
<dbReference type="Gene3D" id="3.90.226.10">
    <property type="entry name" value="2-enoyl-CoA Hydratase, Chain A, domain 1"/>
    <property type="match status" value="1"/>
</dbReference>
<dbReference type="InterPro" id="IPR001753">
    <property type="entry name" value="Enoyl-CoA_hydra/iso"/>
</dbReference>
<name>A0A917YTI3_9ACTN</name>
<dbReference type="EMBL" id="BMNH01000004">
    <property type="protein sequence ID" value="GGO66578.1"/>
    <property type="molecule type" value="Genomic_DNA"/>
</dbReference>
<dbReference type="Proteomes" id="UP000646523">
    <property type="component" value="Unassembled WGS sequence"/>
</dbReference>
<dbReference type="InterPro" id="IPR029045">
    <property type="entry name" value="ClpP/crotonase-like_dom_sf"/>
</dbReference>
<dbReference type="RefSeq" id="WP_189123809.1">
    <property type="nucleotide sequence ID" value="NZ_BMNH01000004.1"/>
</dbReference>
<gene>
    <name evidence="3" type="ORF">GCM10012289_20930</name>
</gene>
<dbReference type="PANTHER" id="PTHR11941">
    <property type="entry name" value="ENOYL-COA HYDRATASE-RELATED"/>
    <property type="match status" value="1"/>
</dbReference>
<evidence type="ECO:0000256" key="2">
    <source>
        <dbReference type="RuleBase" id="RU003707"/>
    </source>
</evidence>
<comment type="caution">
    <text evidence="3">The sequence shown here is derived from an EMBL/GenBank/DDBJ whole genome shotgun (WGS) entry which is preliminary data.</text>
</comment>
<evidence type="ECO:0000313" key="3">
    <source>
        <dbReference type="EMBL" id="GGO66578.1"/>
    </source>
</evidence>
<dbReference type="InterPro" id="IPR018376">
    <property type="entry name" value="Enoyl-CoA_hyd/isom_CS"/>
</dbReference>
<proteinExistence type="inferred from homology"/>
<sequence length="262" mass="28074">MTTVETHVTGTVMKVTLNGPDRLNSLSPEVIDGLHAALDAAERDTSLRSIVITGVGKAFCVGMDIGFLGECFGDPPGVFVPFIRRFHGFLDRLEAFPLPSVAAVNGLARAGGFELLLACDFVVAADEARVGDTHSDFGIIPGAGASQRAPRKLGDQRARALLLTGRWLTGPEMVDWGLALASAPSAGLDDAVARLTDSLAGRSRTVTATIKHLLNAAPDLPLTEGLRLERELFTRFHEEVADADEGYRAYVEKREPVWGDPR</sequence>
<evidence type="ECO:0000256" key="1">
    <source>
        <dbReference type="ARBA" id="ARBA00005254"/>
    </source>
</evidence>
<dbReference type="AlphaFoldDB" id="A0A917YTI3"/>
<dbReference type="CDD" id="cd06558">
    <property type="entry name" value="crotonase-like"/>
    <property type="match status" value="1"/>
</dbReference>
<dbReference type="GO" id="GO:0003824">
    <property type="term" value="F:catalytic activity"/>
    <property type="evidence" value="ECO:0007669"/>
    <property type="project" value="InterPro"/>
</dbReference>
<keyword evidence="4" id="KW-1185">Reference proteome</keyword>
<organism evidence="3 4">
    <name type="scientific">Nonomuraea cavernae</name>
    <dbReference type="NCBI Taxonomy" id="2045107"/>
    <lineage>
        <taxon>Bacteria</taxon>
        <taxon>Bacillati</taxon>
        <taxon>Actinomycetota</taxon>
        <taxon>Actinomycetes</taxon>
        <taxon>Streptosporangiales</taxon>
        <taxon>Streptosporangiaceae</taxon>
        <taxon>Nonomuraea</taxon>
    </lineage>
</organism>